<reference evidence="8" key="1">
    <citation type="submission" date="2019-03" db="EMBL/GenBank/DDBJ databases">
        <title>Single cell metagenomics reveals metabolic interactions within the superorganism composed of flagellate Streblomastix strix and complex community of Bacteroidetes bacteria on its surface.</title>
        <authorList>
            <person name="Treitli S.C."/>
            <person name="Kolisko M."/>
            <person name="Husnik F."/>
            <person name="Keeling P."/>
            <person name="Hampl V."/>
        </authorList>
    </citation>
    <scope>NUCLEOTIDE SEQUENCE</scope>
    <source>
        <strain evidence="8">STM</strain>
    </source>
</reference>
<organism evidence="8">
    <name type="scientific">termite gut metagenome</name>
    <dbReference type="NCBI Taxonomy" id="433724"/>
    <lineage>
        <taxon>unclassified sequences</taxon>
        <taxon>metagenomes</taxon>
        <taxon>organismal metagenomes</taxon>
    </lineage>
</organism>
<feature type="transmembrane region" description="Helical" evidence="6">
    <location>
        <begin position="428"/>
        <end position="452"/>
    </location>
</feature>
<sequence>MTWTHSQKVSLLIVSTASFLGTFLASSVNIALPTIGKQFELNAVLLSWIVIAFLLSTSIVMLPMGKWADLHGIKKVFKWGITGCAAGTVLCAVSPNGYFLIVSRFVQGCGYAMCACVGNAILVSMFPPHQKGSVLGISIALIYAGLSMGPLLGGLLTEYLGWRSIFYIVAVIQIVDAIAAFIVLGKDKPVENSTPVNFKGIFAYVAALIALIYGSSIIPQVKGWISIVAGAVLMLGFFLIENRSKFPVLNVKLFTKNRLFAFSTLSALINYSATYAIIFLLSLYLQKIKMLSPKEAGFILLAQPFVMAIFSPIAGRLSDCKIEPRWLTTTGMALCALGLAAFAFLSESTSIYLIIGVLAVVGLGFALFSSPNMRTIMGSVEKSMYGLATSITETMRSLGQMISITISTLLISMLLGSIQIAAVPNDAFMKLVSISFGIFATICAVGVVCSYYRGNSNRSNI</sequence>
<evidence type="ECO:0000313" key="8">
    <source>
        <dbReference type="EMBL" id="KAA6336110.1"/>
    </source>
</evidence>
<name>A0A5J4RSJ7_9ZZZZ</name>
<feature type="domain" description="Major facilitator superfamily (MFS) profile" evidence="7">
    <location>
        <begin position="10"/>
        <end position="458"/>
    </location>
</feature>
<feature type="transmembrane region" description="Helical" evidence="6">
    <location>
        <begin position="76"/>
        <end position="99"/>
    </location>
</feature>
<feature type="transmembrane region" description="Helical" evidence="6">
    <location>
        <begin position="41"/>
        <end position="64"/>
    </location>
</feature>
<feature type="transmembrane region" description="Helical" evidence="6">
    <location>
        <begin position="351"/>
        <end position="368"/>
    </location>
</feature>
<dbReference type="InterPro" id="IPR020846">
    <property type="entry name" value="MFS_dom"/>
</dbReference>
<keyword evidence="3 6" id="KW-0812">Transmembrane</keyword>
<dbReference type="CDD" id="cd17321">
    <property type="entry name" value="MFS_MMR_MDR_like"/>
    <property type="match status" value="1"/>
</dbReference>
<evidence type="ECO:0000256" key="2">
    <source>
        <dbReference type="ARBA" id="ARBA00022448"/>
    </source>
</evidence>
<evidence type="ECO:0000256" key="4">
    <source>
        <dbReference type="ARBA" id="ARBA00022989"/>
    </source>
</evidence>
<dbReference type="PROSITE" id="PS50850">
    <property type="entry name" value="MFS"/>
    <property type="match status" value="1"/>
</dbReference>
<dbReference type="PRINTS" id="PR01036">
    <property type="entry name" value="TCRTETB"/>
</dbReference>
<feature type="transmembrane region" description="Helical" evidence="6">
    <location>
        <begin position="401"/>
        <end position="422"/>
    </location>
</feature>
<dbReference type="Gene3D" id="1.20.1250.20">
    <property type="entry name" value="MFS general substrate transporter like domains"/>
    <property type="match status" value="1"/>
</dbReference>
<comment type="caution">
    <text evidence="8">The sequence shown here is derived from an EMBL/GenBank/DDBJ whole genome shotgun (WGS) entry which is preliminary data.</text>
</comment>
<dbReference type="Pfam" id="PF07690">
    <property type="entry name" value="MFS_1"/>
    <property type="match status" value="2"/>
</dbReference>
<evidence type="ECO:0000259" key="7">
    <source>
        <dbReference type="PROSITE" id="PS50850"/>
    </source>
</evidence>
<dbReference type="GO" id="GO:0022857">
    <property type="term" value="F:transmembrane transporter activity"/>
    <property type="evidence" value="ECO:0007669"/>
    <property type="project" value="InterPro"/>
</dbReference>
<dbReference type="PANTHER" id="PTHR42718">
    <property type="entry name" value="MAJOR FACILITATOR SUPERFAMILY MULTIDRUG TRANSPORTER MFSC"/>
    <property type="match status" value="1"/>
</dbReference>
<evidence type="ECO:0000256" key="6">
    <source>
        <dbReference type="SAM" id="Phobius"/>
    </source>
</evidence>
<feature type="transmembrane region" description="Helical" evidence="6">
    <location>
        <begin position="296"/>
        <end position="314"/>
    </location>
</feature>
<feature type="transmembrane region" description="Helical" evidence="6">
    <location>
        <begin position="224"/>
        <end position="240"/>
    </location>
</feature>
<dbReference type="Gene3D" id="1.20.1720.10">
    <property type="entry name" value="Multidrug resistance protein D"/>
    <property type="match status" value="1"/>
</dbReference>
<feature type="transmembrane region" description="Helical" evidence="6">
    <location>
        <begin position="133"/>
        <end position="153"/>
    </location>
</feature>
<dbReference type="SUPFAM" id="SSF103473">
    <property type="entry name" value="MFS general substrate transporter"/>
    <property type="match status" value="1"/>
</dbReference>
<comment type="subcellular location">
    <subcellularLocation>
        <location evidence="1">Membrane</location>
        <topology evidence="1">Multi-pass membrane protein</topology>
    </subcellularLocation>
</comment>
<feature type="transmembrane region" description="Helical" evidence="6">
    <location>
        <begin position="165"/>
        <end position="184"/>
    </location>
</feature>
<dbReference type="PANTHER" id="PTHR42718:SF9">
    <property type="entry name" value="MAJOR FACILITATOR SUPERFAMILY MULTIDRUG TRANSPORTER MFSC"/>
    <property type="match status" value="1"/>
</dbReference>
<dbReference type="EMBL" id="SNRY01000827">
    <property type="protein sequence ID" value="KAA6336110.1"/>
    <property type="molecule type" value="Genomic_DNA"/>
</dbReference>
<keyword evidence="2" id="KW-0813">Transport</keyword>
<proteinExistence type="predicted"/>
<accession>A0A5J4RSJ7</accession>
<protein>
    <submittedName>
        <fullName evidence="8">Multidrug resistance protein</fullName>
    </submittedName>
</protein>
<evidence type="ECO:0000256" key="3">
    <source>
        <dbReference type="ARBA" id="ARBA00022692"/>
    </source>
</evidence>
<feature type="transmembrane region" description="Helical" evidence="6">
    <location>
        <begin position="260"/>
        <end position="284"/>
    </location>
</feature>
<evidence type="ECO:0000256" key="1">
    <source>
        <dbReference type="ARBA" id="ARBA00004141"/>
    </source>
</evidence>
<keyword evidence="5 6" id="KW-0472">Membrane</keyword>
<feature type="transmembrane region" description="Helical" evidence="6">
    <location>
        <begin position="326"/>
        <end position="345"/>
    </location>
</feature>
<gene>
    <name evidence="8" type="ORF">EZS27_015715</name>
</gene>
<dbReference type="InterPro" id="IPR011701">
    <property type="entry name" value="MFS"/>
</dbReference>
<feature type="transmembrane region" description="Helical" evidence="6">
    <location>
        <begin position="196"/>
        <end position="218"/>
    </location>
</feature>
<dbReference type="AlphaFoldDB" id="A0A5J4RSJ7"/>
<dbReference type="InterPro" id="IPR036259">
    <property type="entry name" value="MFS_trans_sf"/>
</dbReference>
<keyword evidence="4 6" id="KW-1133">Transmembrane helix</keyword>
<dbReference type="GO" id="GO:0016020">
    <property type="term" value="C:membrane"/>
    <property type="evidence" value="ECO:0007669"/>
    <property type="project" value="UniProtKB-SubCell"/>
</dbReference>
<evidence type="ECO:0000256" key="5">
    <source>
        <dbReference type="ARBA" id="ARBA00023136"/>
    </source>
</evidence>